<evidence type="ECO:0000256" key="4">
    <source>
        <dbReference type="ARBA" id="ARBA00022840"/>
    </source>
</evidence>
<dbReference type="Gene3D" id="3.40.50.300">
    <property type="entry name" value="P-loop containing nucleotide triphosphate hydrolases"/>
    <property type="match status" value="1"/>
</dbReference>
<evidence type="ECO:0000313" key="7">
    <source>
        <dbReference type="Proteomes" id="UP001142078"/>
    </source>
</evidence>
<evidence type="ECO:0000259" key="5">
    <source>
        <dbReference type="PROSITE" id="PS50893"/>
    </source>
</evidence>
<dbReference type="EMBL" id="JANJZL010000011">
    <property type="protein sequence ID" value="MCR2045082.1"/>
    <property type="molecule type" value="Genomic_DNA"/>
</dbReference>
<dbReference type="InterPro" id="IPR027417">
    <property type="entry name" value="P-loop_NTPase"/>
</dbReference>
<comment type="caution">
    <text evidence="6">The sequence shown here is derived from an EMBL/GenBank/DDBJ whole genome shotgun (WGS) entry which is preliminary data.</text>
</comment>
<evidence type="ECO:0000256" key="2">
    <source>
        <dbReference type="ARBA" id="ARBA00022448"/>
    </source>
</evidence>
<dbReference type="InterPro" id="IPR017871">
    <property type="entry name" value="ABC_transporter-like_CS"/>
</dbReference>
<dbReference type="PANTHER" id="PTHR43335">
    <property type="entry name" value="ABC TRANSPORTER, ATP-BINDING PROTEIN"/>
    <property type="match status" value="1"/>
</dbReference>
<dbReference type="Pfam" id="PF00005">
    <property type="entry name" value="ABC_tran"/>
    <property type="match status" value="1"/>
</dbReference>
<sequence length="198" mass="22042">MDNINLSMTKGKTYGVIGTNGSGKTMLLRIIAGLVIPDTGEVIVNNKELHKDISFPSNMGIIIERPGFLGHLSGYDNLMYLAKIQNKIDSDKVRSTIRLLGLDPEMKKPVKTYSLGMKQRLGIAQAIMEDPELIILDEPFNGLDESGVKDVRNILLDLKKDGKTIILTSHNIEDIKLLCDKTYKMQTGKIVKEETIKN</sequence>
<dbReference type="GO" id="GO:0005524">
    <property type="term" value="F:ATP binding"/>
    <property type="evidence" value="ECO:0007669"/>
    <property type="project" value="UniProtKB-KW"/>
</dbReference>
<evidence type="ECO:0000313" key="6">
    <source>
        <dbReference type="EMBL" id="MCR2045082.1"/>
    </source>
</evidence>
<organism evidence="6 7">
    <name type="scientific">Anaerosalibacter massiliensis</name>
    <dbReference type="NCBI Taxonomy" id="1347392"/>
    <lineage>
        <taxon>Bacteria</taxon>
        <taxon>Bacillati</taxon>
        <taxon>Bacillota</taxon>
        <taxon>Tissierellia</taxon>
        <taxon>Tissierellales</taxon>
        <taxon>Sporanaerobacteraceae</taxon>
        <taxon>Anaerosalibacter</taxon>
    </lineage>
</organism>
<evidence type="ECO:0000256" key="1">
    <source>
        <dbReference type="ARBA" id="ARBA00005417"/>
    </source>
</evidence>
<dbReference type="PROSITE" id="PS50893">
    <property type="entry name" value="ABC_TRANSPORTER_2"/>
    <property type="match status" value="1"/>
</dbReference>
<proteinExistence type="inferred from homology"/>
<dbReference type="RefSeq" id="WP_246119219.1">
    <property type="nucleotide sequence ID" value="NZ_CABKTM010000049.1"/>
</dbReference>
<dbReference type="AlphaFoldDB" id="A0A9X2MH77"/>
<keyword evidence="2" id="KW-0813">Transport</keyword>
<dbReference type="Proteomes" id="UP001142078">
    <property type="component" value="Unassembled WGS sequence"/>
</dbReference>
<dbReference type="InterPro" id="IPR003439">
    <property type="entry name" value="ABC_transporter-like_ATP-bd"/>
</dbReference>
<dbReference type="SUPFAM" id="SSF52540">
    <property type="entry name" value="P-loop containing nucleoside triphosphate hydrolases"/>
    <property type="match status" value="1"/>
</dbReference>
<comment type="similarity">
    <text evidence="1">Belongs to the ABC transporter superfamily.</text>
</comment>
<reference evidence="6" key="1">
    <citation type="submission" date="2022-07" db="EMBL/GenBank/DDBJ databases">
        <title>Enhanced cultured diversity of the mouse gut microbiota enables custom-made synthetic communities.</title>
        <authorList>
            <person name="Afrizal A."/>
        </authorList>
    </citation>
    <scope>NUCLEOTIDE SEQUENCE</scope>
    <source>
        <strain evidence="6">DSM 29482</strain>
    </source>
</reference>
<dbReference type="PANTHER" id="PTHR43335:SF4">
    <property type="entry name" value="ABC TRANSPORTER, ATP-BINDING PROTEIN"/>
    <property type="match status" value="1"/>
</dbReference>
<feature type="domain" description="ABC transporter" evidence="5">
    <location>
        <begin position="1"/>
        <end position="198"/>
    </location>
</feature>
<dbReference type="GO" id="GO:0016887">
    <property type="term" value="F:ATP hydrolysis activity"/>
    <property type="evidence" value="ECO:0007669"/>
    <property type="project" value="InterPro"/>
</dbReference>
<evidence type="ECO:0000256" key="3">
    <source>
        <dbReference type="ARBA" id="ARBA00022741"/>
    </source>
</evidence>
<dbReference type="InterPro" id="IPR003593">
    <property type="entry name" value="AAA+_ATPase"/>
</dbReference>
<accession>A0A9X2MH77</accession>
<keyword evidence="3" id="KW-0547">Nucleotide-binding</keyword>
<keyword evidence="4 6" id="KW-0067">ATP-binding</keyword>
<dbReference type="SMART" id="SM00382">
    <property type="entry name" value="AAA"/>
    <property type="match status" value="1"/>
</dbReference>
<protein>
    <submittedName>
        <fullName evidence="6">ABC transporter ATP-binding protein</fullName>
    </submittedName>
</protein>
<keyword evidence="7" id="KW-1185">Reference proteome</keyword>
<gene>
    <name evidence="6" type="ORF">NSA23_13315</name>
</gene>
<dbReference type="PROSITE" id="PS00211">
    <property type="entry name" value="ABC_TRANSPORTER_1"/>
    <property type="match status" value="1"/>
</dbReference>
<name>A0A9X2MH77_9FIRM</name>